<sequence>MVQASAVRRARDGGGGHRKAHGGMGTAGGEPGSTGSLRDDLVVIAVSGVQAFISESRTTSDLSAGSAIVERLSVRAARECVRLGARLVFPSALRQAVGAADSVAGAADHLAGTDGQSGGLGVAVVPNRIVALAPRGSGSSVAAAAADAVRRAWDELVRKVMGRPVATPGMPSVQWVSVPATAGGYGEQWAAAQRLLMARKRLRSFGTLEQADVELCSLSPRWSAEPGRPSGVPAHEQDRLAAANWVKRRYRYIGGAGEGTGPGAVPRGFPSTSAIASAPFRYLVLAAVDDPAVCGAVSALYGAARVLDKSREQPLPALEAGSGATAVERWLAGSAGRWVYPDSWQEDVLAREFPVVDAGERAKVVAEGARAVRALHRAMADQGVAPPGSHLAIVAQDLDGMGRFLGGEVAGSRQRFLVTEGWHREVSAQLSTLARDTCEKLGGEEFFGVPVYAGGDDLLAFFPAAHALAAAAACRSAVRPDTLPTASTAVLFFHHRSPLQRAVREAQHLLEAAKEDVEGKNGLAVGYLRRSGVREQSVQAWARTAGVGGPVKDFTEFLSGGSSVSSGDGGTSRGLSLRLVQDCLRDEAELVSLPRDLFSAEIRRLVVRHGGTPAQADALVRLAVAESGGGAAGRPGSERRRPRLAQPVKVAAFLRQECAGGMP</sequence>
<feature type="compositionally biased region" description="Gly residues" evidence="3">
    <location>
        <begin position="22"/>
        <end position="32"/>
    </location>
</feature>
<name>A0ABX7TTT2_STRCY</name>
<dbReference type="Gene3D" id="3.30.70.270">
    <property type="match status" value="1"/>
</dbReference>
<feature type="domain" description="GGDEF" evidence="4">
    <location>
        <begin position="389"/>
        <end position="528"/>
    </location>
</feature>
<keyword evidence="1" id="KW-0547">Nucleotide-binding</keyword>
<evidence type="ECO:0000256" key="2">
    <source>
        <dbReference type="ARBA" id="ARBA00023118"/>
    </source>
</evidence>
<gene>
    <name evidence="5" type="ORF">S1361_21805</name>
</gene>
<dbReference type="Proteomes" id="UP000663908">
    <property type="component" value="Chromosome"/>
</dbReference>
<keyword evidence="6" id="KW-1185">Reference proteome</keyword>
<accession>A0ABX7TTT2</accession>
<dbReference type="InterPro" id="IPR054767">
    <property type="entry name" value="Cas10-Cmr2_palm2"/>
</dbReference>
<evidence type="ECO:0000313" key="6">
    <source>
        <dbReference type="Proteomes" id="UP000663908"/>
    </source>
</evidence>
<protein>
    <submittedName>
        <fullName evidence="5">CRISPR-associated protein</fullName>
    </submittedName>
</protein>
<evidence type="ECO:0000259" key="4">
    <source>
        <dbReference type="PROSITE" id="PS50887"/>
    </source>
</evidence>
<dbReference type="InterPro" id="IPR024615">
    <property type="entry name" value="CRISPR-assoc_Cmr2_N"/>
</dbReference>
<evidence type="ECO:0000256" key="3">
    <source>
        <dbReference type="SAM" id="MobiDB-lite"/>
    </source>
</evidence>
<dbReference type="InterPro" id="IPR043128">
    <property type="entry name" value="Rev_trsase/Diguanyl_cyclase"/>
</dbReference>
<dbReference type="InterPro" id="IPR000160">
    <property type="entry name" value="GGDEF_dom"/>
</dbReference>
<organism evidence="5 6">
    <name type="scientific">Streptomyces cyanogenus</name>
    <dbReference type="NCBI Taxonomy" id="80860"/>
    <lineage>
        <taxon>Bacteria</taxon>
        <taxon>Bacillati</taxon>
        <taxon>Actinomycetota</taxon>
        <taxon>Actinomycetes</taxon>
        <taxon>Kitasatosporales</taxon>
        <taxon>Streptomycetaceae</taxon>
        <taxon>Streptomyces</taxon>
    </lineage>
</organism>
<evidence type="ECO:0000256" key="1">
    <source>
        <dbReference type="ARBA" id="ARBA00022741"/>
    </source>
</evidence>
<proteinExistence type="predicted"/>
<evidence type="ECO:0000313" key="5">
    <source>
        <dbReference type="EMBL" id="QTD99986.1"/>
    </source>
</evidence>
<reference evidence="5 6" key="1">
    <citation type="submission" date="2021-03" db="EMBL/GenBank/DDBJ databases">
        <title>Complete genome sequence of Streptomyces cyanogenus S136, producer of anticancer angucycline landomycin A.</title>
        <authorList>
            <person name="Hrab P."/>
            <person name="Ruckert C."/>
            <person name="Busche T."/>
            <person name="Ostash I."/>
            <person name="Kalinowski J."/>
            <person name="Fedorenko V."/>
            <person name="Yushchuk O."/>
            <person name="Ostash B."/>
        </authorList>
    </citation>
    <scope>NUCLEOTIDE SEQUENCE [LARGE SCALE GENOMIC DNA]</scope>
    <source>
        <strain evidence="5 6">S136</strain>
    </source>
</reference>
<dbReference type="Gene3D" id="3.30.70.2220">
    <property type="entry name" value="CRISPR-Cas system, Cmr2 subunit, D1 domain, cysteine cluster"/>
    <property type="match status" value="1"/>
</dbReference>
<keyword evidence="2" id="KW-0051">Antiviral defense</keyword>
<dbReference type="Pfam" id="PF12469">
    <property type="entry name" value="Cmr2_N"/>
    <property type="match status" value="1"/>
</dbReference>
<dbReference type="Pfam" id="PF22335">
    <property type="entry name" value="Cas10-Cmr2_palm2"/>
    <property type="match status" value="1"/>
</dbReference>
<dbReference type="InterPro" id="IPR038242">
    <property type="entry name" value="Cmr2_N"/>
</dbReference>
<feature type="region of interest" description="Disordered" evidence="3">
    <location>
        <begin position="1"/>
        <end position="34"/>
    </location>
</feature>
<dbReference type="PROSITE" id="PS50887">
    <property type="entry name" value="GGDEF"/>
    <property type="match status" value="1"/>
</dbReference>
<dbReference type="EMBL" id="CP071839">
    <property type="protein sequence ID" value="QTD99986.1"/>
    <property type="molecule type" value="Genomic_DNA"/>
</dbReference>